<keyword evidence="6" id="KW-1185">Reference proteome</keyword>
<dbReference type="AlphaFoldDB" id="G5H8R1"/>
<dbReference type="PANTHER" id="PTHR43280:SF32">
    <property type="entry name" value="TRANSCRIPTIONAL REGULATORY PROTEIN"/>
    <property type="match status" value="1"/>
</dbReference>
<dbReference type="GeneID" id="92814978"/>
<keyword evidence="2" id="KW-0238">DNA-binding</keyword>
<name>G5H8R1_9BACT</name>
<keyword evidence="3" id="KW-0804">Transcription</keyword>
<evidence type="ECO:0000313" key="6">
    <source>
        <dbReference type="Proteomes" id="UP000006008"/>
    </source>
</evidence>
<comment type="caution">
    <text evidence="5">The sequence shown here is derived from an EMBL/GenBank/DDBJ whole genome shotgun (WGS) entry which is preliminary data.</text>
</comment>
<dbReference type="STRING" id="742725.HMPREF9450_01997"/>
<dbReference type="eggNOG" id="COG2207">
    <property type="taxonomic scope" value="Bacteria"/>
</dbReference>
<dbReference type="InterPro" id="IPR020449">
    <property type="entry name" value="Tscrpt_reg_AraC-type_HTH"/>
</dbReference>
<dbReference type="InterPro" id="IPR009057">
    <property type="entry name" value="Homeodomain-like_sf"/>
</dbReference>
<feature type="domain" description="HTH araC/xylS-type" evidence="4">
    <location>
        <begin position="175"/>
        <end position="273"/>
    </location>
</feature>
<evidence type="ECO:0000313" key="5">
    <source>
        <dbReference type="EMBL" id="EHB91948.1"/>
    </source>
</evidence>
<dbReference type="PANTHER" id="PTHR43280">
    <property type="entry name" value="ARAC-FAMILY TRANSCRIPTIONAL REGULATOR"/>
    <property type="match status" value="1"/>
</dbReference>
<dbReference type="GO" id="GO:0043565">
    <property type="term" value="F:sequence-specific DNA binding"/>
    <property type="evidence" value="ECO:0007669"/>
    <property type="project" value="InterPro"/>
</dbReference>
<sequence>MSDNFFVYTDISCLPLTEHATYLGEGFGGLCTGGTAVIDLFSMRRQISKNDLVTILPFQLGSIHKVSDDFSMIFFKVDKVMFMDIMSSLGRITPDFFFHMRKNFQVPISVNEAKRFLGFCRAIDFRTNNDDPAFRRETILHLLRIYYWDFYVHFQKKTRKRNTPLLNSNKESIAMKFAMLVFENRETHREVAYYADQLCISPLYLTKIIQEVNGRSARDMIADYTIIGIKTLLRNADITIKDVVRHSGFSSQSSFSRFFRKHTGMSPSEYRRTIHILK</sequence>
<evidence type="ECO:0000256" key="3">
    <source>
        <dbReference type="ARBA" id="ARBA00023163"/>
    </source>
</evidence>
<organism evidence="5 6">
    <name type="scientific">Alistipes indistinctus YIT 12060</name>
    <dbReference type="NCBI Taxonomy" id="742725"/>
    <lineage>
        <taxon>Bacteria</taxon>
        <taxon>Pseudomonadati</taxon>
        <taxon>Bacteroidota</taxon>
        <taxon>Bacteroidia</taxon>
        <taxon>Bacteroidales</taxon>
        <taxon>Rikenellaceae</taxon>
        <taxon>Alistipes</taxon>
    </lineage>
</organism>
<dbReference type="Proteomes" id="UP000006008">
    <property type="component" value="Unassembled WGS sequence"/>
</dbReference>
<dbReference type="PATRIC" id="fig|742725.3.peg.2092"/>
<dbReference type="InterPro" id="IPR018060">
    <property type="entry name" value="HTH_AraC"/>
</dbReference>
<dbReference type="GO" id="GO:0003700">
    <property type="term" value="F:DNA-binding transcription factor activity"/>
    <property type="evidence" value="ECO:0007669"/>
    <property type="project" value="InterPro"/>
</dbReference>
<evidence type="ECO:0000256" key="2">
    <source>
        <dbReference type="ARBA" id="ARBA00023125"/>
    </source>
</evidence>
<reference evidence="5 6" key="1">
    <citation type="submission" date="2011-08" db="EMBL/GenBank/DDBJ databases">
        <title>The Genome Sequence of Alistipes indistinctus YIT 12060.</title>
        <authorList>
            <consortium name="The Broad Institute Genome Sequencing Platform"/>
            <person name="Earl A."/>
            <person name="Ward D."/>
            <person name="Feldgarden M."/>
            <person name="Gevers D."/>
            <person name="Morotomi M."/>
            <person name="Young S.K."/>
            <person name="Zeng Q."/>
            <person name="Gargeya S."/>
            <person name="Fitzgerald M."/>
            <person name="Haas B."/>
            <person name="Abouelleil A."/>
            <person name="Alvarado L."/>
            <person name="Arachchi H.M."/>
            <person name="Berlin A."/>
            <person name="Brown A."/>
            <person name="Chapman S.B."/>
            <person name="Chen Z."/>
            <person name="Dunbar C."/>
            <person name="Freedman E."/>
            <person name="Gearin G."/>
            <person name="Gellesch M."/>
            <person name="Goldberg J."/>
            <person name="Griggs A."/>
            <person name="Gujja S."/>
            <person name="Heiman D."/>
            <person name="Howarth C."/>
            <person name="Larson L."/>
            <person name="Lui A."/>
            <person name="MacDonald P.J.P."/>
            <person name="Montmayeur A."/>
            <person name="Murphy C."/>
            <person name="Neiman D."/>
            <person name="Pearson M."/>
            <person name="Priest M."/>
            <person name="Roberts A."/>
            <person name="Saif S."/>
            <person name="Shea T."/>
            <person name="Shenoy N."/>
            <person name="Sisk P."/>
            <person name="Stolte C."/>
            <person name="Sykes S."/>
            <person name="Wortman J."/>
            <person name="Nusbaum C."/>
            <person name="Birren B."/>
        </authorList>
    </citation>
    <scope>NUCLEOTIDE SEQUENCE [LARGE SCALE GENOMIC DNA]</scope>
    <source>
        <strain evidence="5 6">YIT 12060</strain>
    </source>
</reference>
<dbReference type="PROSITE" id="PS01124">
    <property type="entry name" value="HTH_ARAC_FAMILY_2"/>
    <property type="match status" value="1"/>
</dbReference>
<protein>
    <recommendedName>
        <fullName evidence="4">HTH araC/xylS-type domain-containing protein</fullName>
    </recommendedName>
</protein>
<accession>G5H8R1</accession>
<dbReference type="PRINTS" id="PR00032">
    <property type="entry name" value="HTHARAC"/>
</dbReference>
<dbReference type="RefSeq" id="WP_009134803.1">
    <property type="nucleotide sequence ID" value="NZ_CP102250.1"/>
</dbReference>
<dbReference type="Pfam" id="PF12833">
    <property type="entry name" value="HTH_18"/>
    <property type="match status" value="1"/>
</dbReference>
<dbReference type="EMBL" id="ADLD01000013">
    <property type="protein sequence ID" value="EHB91948.1"/>
    <property type="molecule type" value="Genomic_DNA"/>
</dbReference>
<evidence type="ECO:0000256" key="1">
    <source>
        <dbReference type="ARBA" id="ARBA00023015"/>
    </source>
</evidence>
<dbReference type="SUPFAM" id="SSF46689">
    <property type="entry name" value="Homeodomain-like"/>
    <property type="match status" value="1"/>
</dbReference>
<gene>
    <name evidence="5" type="ORF">HMPREF9450_01997</name>
</gene>
<proteinExistence type="predicted"/>
<dbReference type="HOGENOM" id="CLU_000445_88_2_10"/>
<dbReference type="SMART" id="SM00342">
    <property type="entry name" value="HTH_ARAC"/>
    <property type="match status" value="1"/>
</dbReference>
<dbReference type="Gene3D" id="1.10.10.60">
    <property type="entry name" value="Homeodomain-like"/>
    <property type="match status" value="1"/>
</dbReference>
<evidence type="ECO:0000259" key="4">
    <source>
        <dbReference type="PROSITE" id="PS01124"/>
    </source>
</evidence>
<dbReference type="OrthoDB" id="1372329at2"/>
<keyword evidence="1" id="KW-0805">Transcription regulation</keyword>